<accession>A0A0E2E542</accession>
<organism evidence="1">
    <name type="scientific">Treponema denticola H-22</name>
    <dbReference type="NCBI Taxonomy" id="999432"/>
    <lineage>
        <taxon>Bacteria</taxon>
        <taxon>Pseudomonadati</taxon>
        <taxon>Spirochaetota</taxon>
        <taxon>Spirochaetia</taxon>
        <taxon>Spirochaetales</taxon>
        <taxon>Treponemataceae</taxon>
        <taxon>Treponema</taxon>
    </lineage>
</organism>
<name>A0A0E2E542_TREDN</name>
<gene>
    <name evidence="1" type="ORF">HMPREF9726_01728</name>
</gene>
<dbReference type="Proteomes" id="UP000011705">
    <property type="component" value="Chromosome"/>
</dbReference>
<dbReference type="EMBL" id="AGDV01000014">
    <property type="protein sequence ID" value="EMB32504.1"/>
    <property type="molecule type" value="Genomic_DNA"/>
</dbReference>
<dbReference type="HOGENOM" id="CLU_924192_0_0_12"/>
<comment type="caution">
    <text evidence="1">The sequence shown here is derived from an EMBL/GenBank/DDBJ whole genome shotgun (WGS) entry which is preliminary data.</text>
</comment>
<sequence>MAKNMIAALPFLLKKIYSIKMEKYSFQTKTCKLIARIFLFINLSFFCFAQEIPVKSSDSDKIKIFSLGECDSIFTEYYRTATIGDEESKILIDGIKSLTDSLEKILLENKKNRDIKKQNELLILYLKHAEIISTIYNYGSMNHQGEEIKKIDKDLKRFLKLSDLEGEVYLKYADYLYTKLKLPETNRFSTKLALPVLYRMALLKDKTNKAAFVKLSCWQISSADETTSNFNSQIKATEKYIEELNEIDRFNAFIWYSIFYMKIYDTKKGWKYFYKAKNLFPNHQIVLLLYENYKKGILGGL</sequence>
<dbReference type="RefSeq" id="WP_002684914.1">
    <property type="nucleotide sequence ID" value="NZ_CM001795.1"/>
</dbReference>
<evidence type="ECO:0000313" key="1">
    <source>
        <dbReference type="EMBL" id="EMB32504.1"/>
    </source>
</evidence>
<dbReference type="AlphaFoldDB" id="A0A0E2E542"/>
<reference evidence="1" key="1">
    <citation type="submission" date="2012-01" db="EMBL/GenBank/DDBJ databases">
        <title>The Genome Sequence of Treponema denticola H-22.</title>
        <authorList>
            <consortium name="The Broad Institute Genome Sequencing Platform"/>
            <person name="Earl A."/>
            <person name="Ward D."/>
            <person name="Feldgarden M."/>
            <person name="Gevers D."/>
            <person name="Blanton J.M."/>
            <person name="Fenno C.J."/>
            <person name="Baranova O.V."/>
            <person name="Mathney J."/>
            <person name="Dewhirst F.E."/>
            <person name="Izard J."/>
            <person name="Young S.K."/>
            <person name="Zeng Q."/>
            <person name="Gargeya S."/>
            <person name="Fitzgerald M."/>
            <person name="Haas B."/>
            <person name="Abouelleil A."/>
            <person name="Alvarado L."/>
            <person name="Arachchi H.M."/>
            <person name="Berlin A."/>
            <person name="Chapman S.B."/>
            <person name="Gearin G."/>
            <person name="Goldberg J."/>
            <person name="Griggs A."/>
            <person name="Gujja S."/>
            <person name="Hansen M."/>
            <person name="Heiman D."/>
            <person name="Howarth C."/>
            <person name="Larimer J."/>
            <person name="Lui A."/>
            <person name="MacDonald P.J.P."/>
            <person name="McCowen C."/>
            <person name="Montmayeur A."/>
            <person name="Murphy C."/>
            <person name="Neiman D."/>
            <person name="Pearson M."/>
            <person name="Priest M."/>
            <person name="Roberts A."/>
            <person name="Saif S."/>
            <person name="Shea T."/>
            <person name="Sisk P."/>
            <person name="Stolte C."/>
            <person name="Sykes S."/>
            <person name="Wortman J."/>
            <person name="Nusbaum C."/>
            <person name="Birren B."/>
        </authorList>
    </citation>
    <scope>NUCLEOTIDE SEQUENCE [LARGE SCALE GENOMIC DNA]</scope>
    <source>
        <strain evidence="1">H-22</strain>
    </source>
</reference>
<dbReference type="PATRIC" id="fig|999432.5.peg.1792"/>
<proteinExistence type="predicted"/>
<protein>
    <submittedName>
        <fullName evidence="1">Uncharacterized protein</fullName>
    </submittedName>
</protein>